<gene>
    <name evidence="19" type="ORF">SAMN02745124_02200</name>
</gene>
<name>A0A1M5WCD8_9BACT</name>
<evidence type="ECO:0000256" key="14">
    <source>
        <dbReference type="PIRSR" id="PIRSR001336-50"/>
    </source>
</evidence>
<comment type="similarity">
    <text evidence="4">Belongs to the Orn/Lys/Arg decarboxylase class-II family. SpeA subfamily.</text>
</comment>
<dbReference type="AlphaFoldDB" id="A0A1M5WCD8"/>
<reference evidence="19 20" key="1">
    <citation type="submission" date="2016-11" db="EMBL/GenBank/DDBJ databases">
        <authorList>
            <person name="Jaros S."/>
            <person name="Januszkiewicz K."/>
            <person name="Wedrychowicz H."/>
        </authorList>
    </citation>
    <scope>NUCLEOTIDE SEQUENCE [LARGE SCALE GENOMIC DNA]</scope>
    <source>
        <strain evidence="19 20">DSM 9705</strain>
    </source>
</reference>
<feature type="modified residue" description="N6-(pyridoxal phosphate)lysine" evidence="14">
    <location>
        <position position="105"/>
    </location>
</feature>
<evidence type="ECO:0000256" key="7">
    <source>
        <dbReference type="ARBA" id="ARBA00022793"/>
    </source>
</evidence>
<keyword evidence="20" id="KW-1185">Reference proteome</keyword>
<comment type="function">
    <text evidence="3">Catalyzes the biosynthesis of agmatine from arginine.</text>
</comment>
<evidence type="ECO:0000313" key="19">
    <source>
        <dbReference type="EMBL" id="SHH85088.1"/>
    </source>
</evidence>
<keyword evidence="8" id="KW-0460">Magnesium</keyword>
<dbReference type="InterPro" id="IPR000183">
    <property type="entry name" value="Orn/DAP/Arg_de-COase"/>
</dbReference>
<protein>
    <recommendedName>
        <fullName evidence="5 13">Arginine decarboxylase</fullName>
        <ecNumber evidence="5 13">4.1.1.19</ecNumber>
    </recommendedName>
</protein>
<dbReference type="EMBL" id="FQXS01000012">
    <property type="protein sequence ID" value="SHH85088.1"/>
    <property type="molecule type" value="Genomic_DNA"/>
</dbReference>
<dbReference type="InterPro" id="IPR002985">
    <property type="entry name" value="Arg_decrbxlase"/>
</dbReference>
<proteinExistence type="inferred from homology"/>
<dbReference type="InterPro" id="IPR040634">
    <property type="entry name" value="Arg_decarb_HB"/>
</dbReference>
<evidence type="ECO:0000256" key="2">
    <source>
        <dbReference type="ARBA" id="ARBA00001946"/>
    </source>
</evidence>
<dbReference type="PRINTS" id="PR01179">
    <property type="entry name" value="ODADCRBXLASE"/>
</dbReference>
<evidence type="ECO:0000256" key="11">
    <source>
        <dbReference type="ARBA" id="ARBA00023115"/>
    </source>
</evidence>
<dbReference type="GO" id="GO:0008792">
    <property type="term" value="F:arginine decarboxylase activity"/>
    <property type="evidence" value="ECO:0007669"/>
    <property type="project" value="UniProtKB-UniRule"/>
</dbReference>
<evidence type="ECO:0000256" key="6">
    <source>
        <dbReference type="ARBA" id="ARBA00022723"/>
    </source>
</evidence>
<evidence type="ECO:0000256" key="5">
    <source>
        <dbReference type="ARBA" id="ARBA00012426"/>
    </source>
</evidence>
<evidence type="ECO:0000313" key="20">
    <source>
        <dbReference type="Proteomes" id="UP000184139"/>
    </source>
</evidence>
<evidence type="ECO:0000259" key="17">
    <source>
        <dbReference type="Pfam" id="PF17810"/>
    </source>
</evidence>
<sequence>MKQTMERWNTTKSAELYGVPEWSGGYFSIAANGEMMVLPAGGADNRAVSISKVAEGVKARGLDMPVLLRVENILDAQIAILNETFQQAMTELGYRGSFLGAYPIKVNQQQQVVEQITHYGSRYHHGLEAGSKAELIAAMGTMRDRKSVLICNGYKDEEFIDLGLYATKLGFTCILVVERPDELPLILERSKQLGATPILGIRIKLASQATGHWAESGGDRSIFGLDTNQVIKAIDLLTAEDMLDCLQMVHYHLGSQISNIREIRSAVSEACRVFIGLVREGARVTYLDLGGGLAVDYDGSQSNFLSSRNYSINEYCTDIIEAVMTSLDEEGIDHPIIITESGRALVAYYSILLFNVLDVARFRPDPLPEQLPEDCPSQIHYMMETLDGLTIRNLQESFNDILFYRDEARHLFHHGTINLRQRALAEQIFWTTIARIAELSKELKHITPELADLDRVLSDIYYCNFSVFQSLPDAWAIGQLFPIMPIHRLNEEPTVNAVLADITCDCDGKIDQFIDRRGVRRYLPLHELNNTDEYLLGAFLVGAYQETLGDLHNLLGDTNVVTIRIMDNGEFEFVNELEGDTVADVLSYVEYDPKHLFNSFRKTAERAVRAGRISPQERKEIVQAFEAGLRGYTYFER</sequence>
<dbReference type="Gene3D" id="1.10.287.3440">
    <property type="match status" value="1"/>
</dbReference>
<dbReference type="SUPFAM" id="SSF51419">
    <property type="entry name" value="PLP-binding barrel"/>
    <property type="match status" value="1"/>
</dbReference>
<dbReference type="SUPFAM" id="SSF50621">
    <property type="entry name" value="Alanine racemase C-terminal domain-like"/>
    <property type="match status" value="1"/>
</dbReference>
<evidence type="ECO:0000256" key="3">
    <source>
        <dbReference type="ARBA" id="ARBA00002257"/>
    </source>
</evidence>
<accession>A0A1M5WCD8</accession>
<evidence type="ECO:0000256" key="9">
    <source>
        <dbReference type="ARBA" id="ARBA00022898"/>
    </source>
</evidence>
<comment type="cofactor">
    <cofactor evidence="1 14">
        <name>pyridoxal 5'-phosphate</name>
        <dbReference type="ChEBI" id="CHEBI:597326"/>
    </cofactor>
</comment>
<dbReference type="InterPro" id="IPR022644">
    <property type="entry name" value="De-COase2_N"/>
</dbReference>
<dbReference type="PIRSF" id="PIRSF001336">
    <property type="entry name" value="Arg_decrbxlase"/>
    <property type="match status" value="1"/>
</dbReference>
<evidence type="ECO:0000256" key="8">
    <source>
        <dbReference type="ARBA" id="ARBA00022842"/>
    </source>
</evidence>
<keyword evidence="11" id="KW-0620">Polyamine biosynthesis</keyword>
<evidence type="ECO:0000256" key="10">
    <source>
        <dbReference type="ARBA" id="ARBA00023066"/>
    </source>
</evidence>
<comment type="cofactor">
    <cofactor evidence="2">
        <name>Mg(2+)</name>
        <dbReference type="ChEBI" id="CHEBI:18420"/>
    </cofactor>
</comment>
<evidence type="ECO:0000259" key="18">
    <source>
        <dbReference type="Pfam" id="PF17944"/>
    </source>
</evidence>
<dbReference type="PROSITE" id="PS00878">
    <property type="entry name" value="ODR_DC_2_1"/>
    <property type="match status" value="1"/>
</dbReference>
<dbReference type="STRING" id="1121409.SAMN02745124_02200"/>
<dbReference type="Proteomes" id="UP000184139">
    <property type="component" value="Unassembled WGS sequence"/>
</dbReference>
<dbReference type="NCBIfam" id="NF003763">
    <property type="entry name" value="PRK05354.1"/>
    <property type="match status" value="1"/>
</dbReference>
<keyword evidence="9 14" id="KW-0663">Pyridoxal phosphate</keyword>
<keyword evidence="6" id="KW-0479">Metal-binding</keyword>
<dbReference type="Gene3D" id="2.40.37.10">
    <property type="entry name" value="Lyase, Ornithine Decarboxylase, Chain A, domain 1"/>
    <property type="match status" value="1"/>
</dbReference>
<keyword evidence="10" id="KW-0745">Spermidine biosynthesis</keyword>
<dbReference type="InterPro" id="IPR009006">
    <property type="entry name" value="Ala_racemase/Decarboxylase_C"/>
</dbReference>
<dbReference type="GO" id="GO:0008295">
    <property type="term" value="P:spermidine biosynthetic process"/>
    <property type="evidence" value="ECO:0007669"/>
    <property type="project" value="UniProtKB-UniRule"/>
</dbReference>
<evidence type="ECO:0000259" key="16">
    <source>
        <dbReference type="Pfam" id="PF02784"/>
    </source>
</evidence>
<dbReference type="PANTHER" id="PTHR43295">
    <property type="entry name" value="ARGININE DECARBOXYLASE"/>
    <property type="match status" value="1"/>
</dbReference>
<dbReference type="Pfam" id="PF17810">
    <property type="entry name" value="Arg_decarb_HB"/>
    <property type="match status" value="1"/>
</dbReference>
<evidence type="ECO:0000256" key="4">
    <source>
        <dbReference type="ARBA" id="ARBA00008357"/>
    </source>
</evidence>
<dbReference type="GO" id="GO:0046872">
    <property type="term" value="F:metal ion binding"/>
    <property type="evidence" value="ECO:0007669"/>
    <property type="project" value="UniProtKB-KW"/>
</dbReference>
<dbReference type="Pfam" id="PF17944">
    <property type="entry name" value="Arg_decarbox_C"/>
    <property type="match status" value="1"/>
</dbReference>
<feature type="domain" description="Arginine decarboxylase helical bundle" evidence="17">
    <location>
        <begin position="373"/>
        <end position="453"/>
    </location>
</feature>
<dbReference type="InterPro" id="IPR041128">
    <property type="entry name" value="Arg_decarbox_C"/>
</dbReference>
<dbReference type="Gene3D" id="1.20.58.930">
    <property type="match status" value="1"/>
</dbReference>
<keyword evidence="7" id="KW-0210">Decarboxylase</keyword>
<keyword evidence="12" id="KW-0456">Lyase</keyword>
<dbReference type="Gene3D" id="3.20.20.10">
    <property type="entry name" value="Alanine racemase"/>
    <property type="match status" value="1"/>
</dbReference>
<evidence type="ECO:0000256" key="12">
    <source>
        <dbReference type="ARBA" id="ARBA00023239"/>
    </source>
</evidence>
<evidence type="ECO:0000256" key="13">
    <source>
        <dbReference type="NCBIfam" id="TIGR01273"/>
    </source>
</evidence>
<dbReference type="NCBIfam" id="TIGR01273">
    <property type="entry name" value="speA"/>
    <property type="match status" value="1"/>
</dbReference>
<dbReference type="PRINTS" id="PR01180">
    <property type="entry name" value="ARGDCRBXLASE"/>
</dbReference>
<dbReference type="CDD" id="cd06830">
    <property type="entry name" value="PLPDE_III_ADC"/>
    <property type="match status" value="1"/>
</dbReference>
<evidence type="ECO:0000256" key="1">
    <source>
        <dbReference type="ARBA" id="ARBA00001933"/>
    </source>
</evidence>
<feature type="active site" description="Proton donor" evidence="15">
    <location>
        <position position="504"/>
    </location>
</feature>
<dbReference type="PANTHER" id="PTHR43295:SF9">
    <property type="entry name" value="BIOSYNTHETIC ARGININE DECARBOXYLASE"/>
    <property type="match status" value="1"/>
</dbReference>
<dbReference type="Pfam" id="PF02784">
    <property type="entry name" value="Orn_Arg_deC_N"/>
    <property type="match status" value="1"/>
</dbReference>
<dbReference type="EC" id="4.1.1.19" evidence="5 13"/>
<feature type="domain" description="Arginine decarboxylase C-terminal helical" evidence="18">
    <location>
        <begin position="582"/>
        <end position="635"/>
    </location>
</feature>
<dbReference type="GO" id="GO:0006527">
    <property type="term" value="P:L-arginine catabolic process"/>
    <property type="evidence" value="ECO:0007669"/>
    <property type="project" value="InterPro"/>
</dbReference>
<dbReference type="InterPro" id="IPR022653">
    <property type="entry name" value="De-COase2_pyr-phos_BS"/>
</dbReference>
<feature type="domain" description="Orn/DAP/Arg decarboxylase 2 N-terminal" evidence="16">
    <location>
        <begin position="82"/>
        <end position="347"/>
    </location>
</feature>
<evidence type="ECO:0000256" key="15">
    <source>
        <dbReference type="PIRSR" id="PIRSR600183-50"/>
    </source>
</evidence>
<organism evidence="19 20">
    <name type="scientific">Desulfofustis glycolicus DSM 9705</name>
    <dbReference type="NCBI Taxonomy" id="1121409"/>
    <lineage>
        <taxon>Bacteria</taxon>
        <taxon>Pseudomonadati</taxon>
        <taxon>Thermodesulfobacteriota</taxon>
        <taxon>Desulfobulbia</taxon>
        <taxon>Desulfobulbales</taxon>
        <taxon>Desulfocapsaceae</taxon>
        <taxon>Desulfofustis</taxon>
    </lineage>
</organism>
<dbReference type="InterPro" id="IPR029066">
    <property type="entry name" value="PLP-binding_barrel"/>
</dbReference>